<dbReference type="PANTHER" id="PTHR46177">
    <property type="entry name" value="INTEGRASE CATALYTIC DOMAIN-CONTAINING PROTEIN"/>
    <property type="match status" value="1"/>
</dbReference>
<sequence>MPNPTGKNGHPSQDPPDDEKLREALLKYARQGLSREHQISALASNFKYHIRLSSLRKLKERLGIKASVRTQKLSVDQVRQAVVDVVERDPAQLRGPAFIKDQLRLKMLFAPRNSAEKSASDLIRQIMVEHYPGGFEVRFPGRKNRRVIRVPLRASGPYYEISSDGHEKLAPAALRMGGVGFSIYAFKDKFTDALVFIKVLPDIRSAGAGGHIFLDFVEHTGFIPIQLTTDKGSEVGWIYAFMAALREMYAPDIDPALYPFHVLIKSVHNTVIEGFWRHLKEKLGLNLKDYLLRGWAEHLFNPHDPLHEPLFYWIFSPLIQRELDDFADWWNNHRVRHQHDKIMPSGHVPSHAMEYPELFGALDCRIKVPQVAIDALRDQISGEEGPKSQFQSWPGLTAEFDVYACRVYEEIGEPTLTMETGWDVFVNMTVAMTVA</sequence>
<comment type="caution">
    <text evidence="2">The sequence shown here is derived from an EMBL/GenBank/DDBJ whole genome shotgun (WGS) entry which is preliminary data.</text>
</comment>
<accession>A0AAD7C5I3</accession>
<feature type="domain" description="Integrase core" evidence="1">
    <location>
        <begin position="185"/>
        <end position="341"/>
    </location>
</feature>
<proteinExistence type="predicted"/>
<dbReference type="PANTHER" id="PTHR46177:SF1">
    <property type="entry name" value="INTEGRASE CATALYTIC DOMAIN-CONTAINING PROTEIN"/>
    <property type="match status" value="1"/>
</dbReference>
<protein>
    <recommendedName>
        <fullName evidence="1">Integrase core domain-containing protein</fullName>
    </recommendedName>
</protein>
<dbReference type="EMBL" id="JARKIF010000005">
    <property type="protein sequence ID" value="KAJ7639308.1"/>
    <property type="molecule type" value="Genomic_DNA"/>
</dbReference>
<name>A0AAD7C5I3_9AGAR</name>
<dbReference type="InterPro" id="IPR058913">
    <property type="entry name" value="Integrase_dom_put"/>
</dbReference>
<dbReference type="Proteomes" id="UP001221142">
    <property type="component" value="Unassembled WGS sequence"/>
</dbReference>
<reference evidence="2" key="1">
    <citation type="submission" date="2023-03" db="EMBL/GenBank/DDBJ databases">
        <title>Massive genome expansion in bonnet fungi (Mycena s.s.) driven by repeated elements and novel gene families across ecological guilds.</title>
        <authorList>
            <consortium name="Lawrence Berkeley National Laboratory"/>
            <person name="Harder C.B."/>
            <person name="Miyauchi S."/>
            <person name="Viragh M."/>
            <person name="Kuo A."/>
            <person name="Thoen E."/>
            <person name="Andreopoulos B."/>
            <person name="Lu D."/>
            <person name="Skrede I."/>
            <person name="Drula E."/>
            <person name="Henrissat B."/>
            <person name="Morin E."/>
            <person name="Kohler A."/>
            <person name="Barry K."/>
            <person name="LaButti K."/>
            <person name="Morin E."/>
            <person name="Salamov A."/>
            <person name="Lipzen A."/>
            <person name="Mereny Z."/>
            <person name="Hegedus B."/>
            <person name="Baldrian P."/>
            <person name="Stursova M."/>
            <person name="Weitz H."/>
            <person name="Taylor A."/>
            <person name="Grigoriev I.V."/>
            <person name="Nagy L.G."/>
            <person name="Martin F."/>
            <person name="Kauserud H."/>
        </authorList>
    </citation>
    <scope>NUCLEOTIDE SEQUENCE</scope>
    <source>
        <strain evidence="2">9284</strain>
    </source>
</reference>
<evidence type="ECO:0000313" key="3">
    <source>
        <dbReference type="Proteomes" id="UP001221142"/>
    </source>
</evidence>
<evidence type="ECO:0000313" key="2">
    <source>
        <dbReference type="EMBL" id="KAJ7639308.1"/>
    </source>
</evidence>
<evidence type="ECO:0000259" key="1">
    <source>
        <dbReference type="Pfam" id="PF24764"/>
    </source>
</evidence>
<dbReference type="Pfam" id="PF24764">
    <property type="entry name" value="rva_4"/>
    <property type="match status" value="1"/>
</dbReference>
<gene>
    <name evidence="2" type="ORF">FB45DRAFT_864056</name>
</gene>
<keyword evidence="3" id="KW-1185">Reference proteome</keyword>
<organism evidence="2 3">
    <name type="scientific">Roridomyces roridus</name>
    <dbReference type="NCBI Taxonomy" id="1738132"/>
    <lineage>
        <taxon>Eukaryota</taxon>
        <taxon>Fungi</taxon>
        <taxon>Dikarya</taxon>
        <taxon>Basidiomycota</taxon>
        <taxon>Agaricomycotina</taxon>
        <taxon>Agaricomycetes</taxon>
        <taxon>Agaricomycetidae</taxon>
        <taxon>Agaricales</taxon>
        <taxon>Marasmiineae</taxon>
        <taxon>Mycenaceae</taxon>
        <taxon>Roridomyces</taxon>
    </lineage>
</organism>
<dbReference type="AlphaFoldDB" id="A0AAD7C5I3"/>